<evidence type="ECO:0000313" key="3">
    <source>
        <dbReference type="Proteomes" id="UP000037600"/>
    </source>
</evidence>
<evidence type="ECO:0000256" key="1">
    <source>
        <dbReference type="SAM" id="Phobius"/>
    </source>
</evidence>
<keyword evidence="1" id="KW-1133">Transmembrane helix</keyword>
<protein>
    <submittedName>
        <fullName evidence="2">Uncharacterized protein</fullName>
    </submittedName>
</protein>
<organism evidence="2 3">
    <name type="scientific">Catenovulum maritimum</name>
    <dbReference type="NCBI Taxonomy" id="1513271"/>
    <lineage>
        <taxon>Bacteria</taxon>
        <taxon>Pseudomonadati</taxon>
        <taxon>Pseudomonadota</taxon>
        <taxon>Gammaproteobacteria</taxon>
        <taxon>Alteromonadales</taxon>
        <taxon>Alteromonadaceae</taxon>
        <taxon>Catenovulum</taxon>
    </lineage>
</organism>
<comment type="caution">
    <text evidence="2">The sequence shown here is derived from an EMBL/GenBank/DDBJ whole genome shotgun (WGS) entry which is preliminary data.</text>
</comment>
<dbReference type="STRING" id="1513271.XM47_06165"/>
<dbReference type="RefSeq" id="WP_048690788.1">
    <property type="nucleotide sequence ID" value="NZ_KQ130485.1"/>
</dbReference>
<keyword evidence="1" id="KW-0812">Transmembrane</keyword>
<gene>
    <name evidence="2" type="ORF">XM47_06165</name>
</gene>
<feature type="transmembrane region" description="Helical" evidence="1">
    <location>
        <begin position="21"/>
        <end position="39"/>
    </location>
</feature>
<proteinExistence type="predicted"/>
<evidence type="ECO:0000313" key="2">
    <source>
        <dbReference type="EMBL" id="KMT66030.1"/>
    </source>
</evidence>
<sequence>MKNNHQHQSKIKPAEFGMGRIVIAVGIMFLLMMLWLTNFKSTENSAVEVSFNMAAKEFRDAVNLAHLEWLRTAGAEKVTLYSDWQDESTGLTLKMNKQGWPKLSSLNQSGCEQIWLDLLDKPLSIVKEPILVYYREEHKQTICDYLVGDNIISYNASSGFIEQK</sequence>
<dbReference type="EMBL" id="LAZL01000007">
    <property type="protein sequence ID" value="KMT66030.1"/>
    <property type="molecule type" value="Genomic_DNA"/>
</dbReference>
<reference evidence="2 3" key="1">
    <citation type="submission" date="2015-04" db="EMBL/GenBank/DDBJ databases">
        <title>Draft Genome Sequence of the Novel Agar-Digesting Marine Bacterium Q1.</title>
        <authorList>
            <person name="Li Y."/>
            <person name="Li D."/>
            <person name="Chen G."/>
            <person name="Du Z."/>
        </authorList>
    </citation>
    <scope>NUCLEOTIDE SEQUENCE [LARGE SCALE GENOMIC DNA]</scope>
    <source>
        <strain evidence="2 3">Q1</strain>
    </source>
</reference>
<name>A0A0J8GTE8_9ALTE</name>
<keyword evidence="3" id="KW-1185">Reference proteome</keyword>
<dbReference type="Proteomes" id="UP000037600">
    <property type="component" value="Unassembled WGS sequence"/>
</dbReference>
<accession>A0A0J8GTE8</accession>
<dbReference type="AlphaFoldDB" id="A0A0J8GTE8"/>
<keyword evidence="1" id="KW-0472">Membrane</keyword>
<dbReference type="OrthoDB" id="6227360at2"/>